<dbReference type="NCBIfam" id="TIGR00756">
    <property type="entry name" value="PPR"/>
    <property type="match status" value="6"/>
</dbReference>
<dbReference type="Pfam" id="PF14432">
    <property type="entry name" value="DYW_deaminase"/>
    <property type="match status" value="1"/>
</dbReference>
<dbReference type="InterPro" id="IPR046849">
    <property type="entry name" value="E2_motif"/>
</dbReference>
<dbReference type="EMBL" id="JAUIZM010000006">
    <property type="protein sequence ID" value="KAK1379005.1"/>
    <property type="molecule type" value="Genomic_DNA"/>
</dbReference>
<dbReference type="FunFam" id="1.25.40.10:FF:000031">
    <property type="entry name" value="Pentatricopeptide repeat-containing protein mitochondrial"/>
    <property type="match status" value="1"/>
</dbReference>
<dbReference type="FunFam" id="1.25.40.10:FF:000366">
    <property type="entry name" value="Pentatricopeptide (PPR) repeat-containing protein"/>
    <property type="match status" value="1"/>
</dbReference>
<dbReference type="InterPro" id="IPR032867">
    <property type="entry name" value="DYW_dom"/>
</dbReference>
<evidence type="ECO:0000256" key="3">
    <source>
        <dbReference type="PROSITE-ProRule" id="PRU00708"/>
    </source>
</evidence>
<dbReference type="Pfam" id="PF20431">
    <property type="entry name" value="E_motif"/>
    <property type="match status" value="1"/>
</dbReference>
<evidence type="ECO:0000313" key="6">
    <source>
        <dbReference type="Proteomes" id="UP001237642"/>
    </source>
</evidence>
<sequence>MEISVLSSSLHQQPGLLPSRVSTTAGHESKHWNSLIKQHTRLKDDTAILTTYNQMESIGILPDHTTLPLVLKACARLGALEKGKMLHNHIGNTHLIDDVRVGTALVDFYCKCGFLEDARLVFDEMNEIDVVAWNAMISGCVRCCEYEEAMLLCSRMQEESFRCNSVTVVALLLACGELLDLRSGKEVHGYCLRNGLSDFNHHVATALIGFYLNFDVTIAAHVFALMPSKNTVSWNAMITAYFEVGEYLKALQFFVQMLIAGFECDNVTMLVVLQACTEYGSLDLGRQIHQLIIKCGISKDMYIINALINMYGNNGMLRSSCDLFESISTKDVAIWNSMISAYLNDGLVVEALALFTKMQIAGFTGDVRVIIVGLRLCVQLPTGLGDGKSLQAYVIKSGMERNMHVGNALLSMYAEFNCIDAALKVFQGLIDAADVLSWNTLINALARKGLKGQALELFNKMKESEVSPNTHTIISILASCKDEISLILGRSIHGYAIKCSVAGDPLLNTALTEMYMNCNDEATATKLFERIQDKDIVSWNSMIGSYIKADQAHKALFLFDSMMSKVDPNSITIIHVLSCCTKSANLPLGQLLHAYTVRRQFSFGFDSSLANALITMYARCGDMHCAEKIFDTLPRKNTVSWNAMIAGYGMHGRGANALLAFSNMLEDGCKPNSITFVSALSACSHSGLVEKGLQLYDTMVQEFYITPEVVHYACVVDLLCRGGSLTEAKKFIDSMPIAPDASVWRALLSGCRVYSDTKLAKTISNKLLELEPTNAGNYVLLSNIYAAAGLWSEVNKLRTVLKERGLRKAPGKSWIAVRSKLHFFTAGDKSHPQSDKIYSKLNILLASVKESGYVPDLRWILHDEDDDKKVARLSTHSEKLAITFGVINIRNGTPIQINKNLRVCGDCHEFGKHISKLVQREIVVRDGSRFHHFTNGICSCKDYW</sequence>
<reference evidence="5" key="2">
    <citation type="submission" date="2023-05" db="EMBL/GenBank/DDBJ databases">
        <authorList>
            <person name="Schelkunov M.I."/>
        </authorList>
    </citation>
    <scope>NUCLEOTIDE SEQUENCE</scope>
    <source>
        <strain evidence="5">Hsosn_3</strain>
        <tissue evidence="5">Leaf</tissue>
    </source>
</reference>
<feature type="repeat" description="PPR" evidence="3">
    <location>
        <begin position="129"/>
        <end position="163"/>
    </location>
</feature>
<feature type="domain" description="DYW" evidence="4">
    <location>
        <begin position="852"/>
        <end position="944"/>
    </location>
</feature>
<dbReference type="InterPro" id="IPR046848">
    <property type="entry name" value="E_motif"/>
</dbReference>
<feature type="repeat" description="PPR" evidence="3">
    <location>
        <begin position="434"/>
        <end position="468"/>
    </location>
</feature>
<protein>
    <submittedName>
        <fullName evidence="5">Pentatricopeptide repeat-containing protein</fullName>
    </submittedName>
</protein>
<dbReference type="PANTHER" id="PTHR47926">
    <property type="entry name" value="PENTATRICOPEPTIDE REPEAT-CONTAINING PROTEIN"/>
    <property type="match status" value="1"/>
</dbReference>
<evidence type="ECO:0000256" key="2">
    <source>
        <dbReference type="ARBA" id="ARBA00022737"/>
    </source>
</evidence>
<dbReference type="Pfam" id="PF20430">
    <property type="entry name" value="Eplus_motif"/>
    <property type="match status" value="1"/>
</dbReference>
<name>A0AAD8MK23_9APIA</name>
<dbReference type="GO" id="GO:0003723">
    <property type="term" value="F:RNA binding"/>
    <property type="evidence" value="ECO:0007669"/>
    <property type="project" value="InterPro"/>
</dbReference>
<feature type="repeat" description="PPR" evidence="3">
    <location>
        <begin position="331"/>
        <end position="365"/>
    </location>
</feature>
<feature type="repeat" description="PPR" evidence="3">
    <location>
        <begin position="535"/>
        <end position="565"/>
    </location>
</feature>
<accession>A0AAD8MK23</accession>
<dbReference type="Proteomes" id="UP001237642">
    <property type="component" value="Unassembled WGS sequence"/>
</dbReference>
<evidence type="ECO:0000313" key="5">
    <source>
        <dbReference type="EMBL" id="KAK1379005.1"/>
    </source>
</evidence>
<dbReference type="InterPro" id="IPR046960">
    <property type="entry name" value="PPR_At4g14850-like_plant"/>
</dbReference>
<comment type="similarity">
    <text evidence="1">Belongs to the PPR family. PCMP-H subfamily.</text>
</comment>
<comment type="caution">
    <text evidence="5">The sequence shown here is derived from an EMBL/GenBank/DDBJ whole genome shotgun (WGS) entry which is preliminary data.</text>
</comment>
<dbReference type="Gene3D" id="1.25.40.10">
    <property type="entry name" value="Tetratricopeptide repeat domain"/>
    <property type="match status" value="6"/>
</dbReference>
<dbReference type="FunFam" id="1.25.40.10:FF:000343">
    <property type="entry name" value="Pentatricopeptide repeat-containing protein At3g58590"/>
    <property type="match status" value="1"/>
</dbReference>
<dbReference type="AlphaFoldDB" id="A0AAD8MK23"/>
<keyword evidence="6" id="KW-1185">Reference proteome</keyword>
<feature type="repeat" description="PPR" evidence="3">
    <location>
        <begin position="230"/>
        <end position="264"/>
    </location>
</feature>
<keyword evidence="2" id="KW-0677">Repeat</keyword>
<feature type="repeat" description="PPR" evidence="3">
    <location>
        <begin position="637"/>
        <end position="671"/>
    </location>
</feature>
<dbReference type="Pfam" id="PF01535">
    <property type="entry name" value="PPR"/>
    <property type="match status" value="4"/>
</dbReference>
<organism evidence="5 6">
    <name type="scientific">Heracleum sosnowskyi</name>
    <dbReference type="NCBI Taxonomy" id="360622"/>
    <lineage>
        <taxon>Eukaryota</taxon>
        <taxon>Viridiplantae</taxon>
        <taxon>Streptophyta</taxon>
        <taxon>Embryophyta</taxon>
        <taxon>Tracheophyta</taxon>
        <taxon>Spermatophyta</taxon>
        <taxon>Magnoliopsida</taxon>
        <taxon>eudicotyledons</taxon>
        <taxon>Gunneridae</taxon>
        <taxon>Pentapetalae</taxon>
        <taxon>asterids</taxon>
        <taxon>campanulids</taxon>
        <taxon>Apiales</taxon>
        <taxon>Apiaceae</taxon>
        <taxon>Apioideae</taxon>
        <taxon>apioid superclade</taxon>
        <taxon>Tordylieae</taxon>
        <taxon>Tordyliinae</taxon>
        <taxon>Heracleum</taxon>
    </lineage>
</organism>
<evidence type="ECO:0000259" key="4">
    <source>
        <dbReference type="Pfam" id="PF14432"/>
    </source>
</evidence>
<dbReference type="Pfam" id="PF13041">
    <property type="entry name" value="PPR_2"/>
    <property type="match status" value="4"/>
</dbReference>
<dbReference type="FunFam" id="1.25.40.10:FF:000344">
    <property type="entry name" value="Pentatricopeptide repeat-containing protein"/>
    <property type="match status" value="1"/>
</dbReference>
<dbReference type="InterPro" id="IPR002885">
    <property type="entry name" value="PPR_rpt"/>
</dbReference>
<dbReference type="GO" id="GO:0009451">
    <property type="term" value="P:RNA modification"/>
    <property type="evidence" value="ECO:0007669"/>
    <property type="project" value="InterPro"/>
</dbReference>
<evidence type="ECO:0000256" key="1">
    <source>
        <dbReference type="ARBA" id="ARBA00006643"/>
    </source>
</evidence>
<reference evidence="5" key="1">
    <citation type="submission" date="2023-02" db="EMBL/GenBank/DDBJ databases">
        <title>Genome of toxic invasive species Heracleum sosnowskyi carries increased number of genes despite the absence of recent whole-genome duplications.</title>
        <authorList>
            <person name="Schelkunov M."/>
            <person name="Shtratnikova V."/>
            <person name="Makarenko M."/>
            <person name="Klepikova A."/>
            <person name="Omelchenko D."/>
            <person name="Novikova G."/>
            <person name="Obukhova E."/>
            <person name="Bogdanov V."/>
            <person name="Penin A."/>
            <person name="Logacheva M."/>
        </authorList>
    </citation>
    <scope>NUCLEOTIDE SEQUENCE</scope>
    <source>
        <strain evidence="5">Hsosn_3</strain>
        <tissue evidence="5">Leaf</tissue>
    </source>
</reference>
<dbReference type="GO" id="GO:0008270">
    <property type="term" value="F:zinc ion binding"/>
    <property type="evidence" value="ECO:0007669"/>
    <property type="project" value="InterPro"/>
</dbReference>
<dbReference type="InterPro" id="IPR011990">
    <property type="entry name" value="TPR-like_helical_dom_sf"/>
</dbReference>
<proteinExistence type="inferred from homology"/>
<gene>
    <name evidence="5" type="ORF">POM88_025749</name>
</gene>
<dbReference type="PROSITE" id="PS51375">
    <property type="entry name" value="PPR"/>
    <property type="match status" value="6"/>
</dbReference>